<dbReference type="EMBL" id="CP039908">
    <property type="protein sequence ID" value="QCM03295.1"/>
    <property type="molecule type" value="Genomic_DNA"/>
</dbReference>
<evidence type="ECO:0000313" key="2">
    <source>
        <dbReference type="Proteomes" id="UP000298646"/>
    </source>
</evidence>
<proteinExistence type="predicted"/>
<gene>
    <name evidence="1" type="ORF">CFBP6624_16255</name>
</gene>
<evidence type="ECO:0000313" key="1">
    <source>
        <dbReference type="EMBL" id="QCM03295.1"/>
    </source>
</evidence>
<protein>
    <submittedName>
        <fullName evidence="1">Uncharacterized protein</fullName>
    </submittedName>
</protein>
<sequence length="172" mass="19556">MRENVYEINERLRQATFPLTYHNGFIQFSDDPFVNEHVKQPFWQAIAHSKWENVEMDMLEAIDRRDNRRAEAALSAAKALESTIKIIAHDRNATTGNERGAVNFIEGLAAERGGKLIATWEANVLKNFFGEVRNKLGHGPGTAQATVLSKEQDDWAIETCMSWIKSLVNRLQ</sequence>
<accession>A0AAE6BRD3</accession>
<dbReference type="Proteomes" id="UP000298646">
    <property type="component" value="Chromosome linear"/>
</dbReference>
<dbReference type="AlphaFoldDB" id="A0AAE6BRD3"/>
<reference evidence="1 2" key="1">
    <citation type="submission" date="2019-04" db="EMBL/GenBank/DDBJ databases">
        <title>Complete genome sequence of Agrobacterium tumefaciens CFBP6624.</title>
        <authorList>
            <person name="Haryono M."/>
            <person name="Lin Y.-C."/>
            <person name="Lai E.-M."/>
            <person name="Kuo C.-H."/>
        </authorList>
    </citation>
    <scope>NUCLEOTIDE SEQUENCE [LARGE SCALE GENOMIC DNA]</scope>
    <source>
        <strain evidence="1 2">CFBP6624</strain>
    </source>
</reference>
<organism evidence="1 2">
    <name type="scientific">Agrobacterium tumefaciens</name>
    <dbReference type="NCBI Taxonomy" id="358"/>
    <lineage>
        <taxon>Bacteria</taxon>
        <taxon>Pseudomonadati</taxon>
        <taxon>Pseudomonadota</taxon>
        <taxon>Alphaproteobacteria</taxon>
        <taxon>Hyphomicrobiales</taxon>
        <taxon>Rhizobiaceae</taxon>
        <taxon>Rhizobium/Agrobacterium group</taxon>
        <taxon>Agrobacterium</taxon>
        <taxon>Agrobacterium tumefaciens complex</taxon>
    </lineage>
</organism>
<name>A0AAE6BRD3_AGRTU</name>